<dbReference type="GO" id="GO:0071555">
    <property type="term" value="P:cell wall organization"/>
    <property type="evidence" value="ECO:0007669"/>
    <property type="project" value="UniProtKB-KW"/>
</dbReference>
<accession>A0A364K914</accession>
<dbReference type="Pfam" id="PF01471">
    <property type="entry name" value="PG_binding_1"/>
    <property type="match status" value="1"/>
</dbReference>
<dbReference type="InterPro" id="IPR042047">
    <property type="entry name" value="SleB_dom1"/>
</dbReference>
<dbReference type="GO" id="GO:0030435">
    <property type="term" value="P:sporulation resulting in formation of a cellular spore"/>
    <property type="evidence" value="ECO:0007669"/>
    <property type="project" value="UniProtKB-KW"/>
</dbReference>
<proteinExistence type="inferred from homology"/>
<dbReference type="InterPro" id="IPR002477">
    <property type="entry name" value="Peptidoglycan-bd-like"/>
</dbReference>
<dbReference type="FunFam" id="6.20.240.60:FF:000001">
    <property type="entry name" value="Spore cortex-lytic enzyme"/>
    <property type="match status" value="1"/>
</dbReference>
<evidence type="ECO:0000313" key="12">
    <source>
        <dbReference type="EMBL" id="RAL26789.1"/>
    </source>
</evidence>
<dbReference type="Pfam" id="PF07486">
    <property type="entry name" value="Hydrolase_2"/>
    <property type="match status" value="1"/>
</dbReference>
<feature type="domain" description="Peptidoglycan binding-like" evidence="10">
    <location>
        <begin position="51"/>
        <end position="100"/>
    </location>
</feature>
<dbReference type="GO" id="GO:0016787">
    <property type="term" value="F:hydrolase activity"/>
    <property type="evidence" value="ECO:0007669"/>
    <property type="project" value="UniProtKB-KW"/>
</dbReference>
<evidence type="ECO:0000256" key="3">
    <source>
        <dbReference type="ARBA" id="ARBA00022544"/>
    </source>
</evidence>
<dbReference type="Proteomes" id="UP000251213">
    <property type="component" value="Unassembled WGS sequence"/>
</dbReference>
<protein>
    <recommendedName>
        <fullName evidence="2 8">Spore cortex-lytic enzyme</fullName>
    </recommendedName>
</protein>
<keyword evidence="13" id="KW-1185">Reference proteome</keyword>
<dbReference type="OrthoDB" id="9785345at2"/>
<gene>
    <name evidence="12" type="primary">sleB</name>
    <name evidence="12" type="ORF">DL897_01675</name>
</gene>
<keyword evidence="4 9" id="KW-0732">Signal</keyword>
<keyword evidence="3" id="KW-0309">Germination</keyword>
<dbReference type="InterPro" id="IPR014224">
    <property type="entry name" value="Spore_cortex_SleB"/>
</dbReference>
<name>A0A364K914_9BACL</name>
<evidence type="ECO:0000256" key="6">
    <source>
        <dbReference type="ARBA" id="ARBA00022969"/>
    </source>
</evidence>
<dbReference type="NCBIfam" id="TIGR02869">
    <property type="entry name" value="spore_SleB"/>
    <property type="match status" value="1"/>
</dbReference>
<dbReference type="RefSeq" id="WP_113657394.1">
    <property type="nucleotide sequence ID" value="NZ_KZ845663.1"/>
</dbReference>
<dbReference type="AlphaFoldDB" id="A0A364K914"/>
<dbReference type="Gene3D" id="1.10.10.2520">
    <property type="entry name" value="Cell wall hydrolase SleB, domain 1"/>
    <property type="match status" value="1"/>
</dbReference>
<evidence type="ECO:0000259" key="11">
    <source>
        <dbReference type="Pfam" id="PF07486"/>
    </source>
</evidence>
<evidence type="ECO:0000256" key="8">
    <source>
        <dbReference type="NCBIfam" id="TIGR02869"/>
    </source>
</evidence>
<dbReference type="GO" id="GO:0009847">
    <property type="term" value="P:spore germination"/>
    <property type="evidence" value="ECO:0007669"/>
    <property type="project" value="UniProtKB-UniRule"/>
</dbReference>
<dbReference type="FunFam" id="1.10.10.2520:FF:000001">
    <property type="entry name" value="Spore cortex-lytic enzyme"/>
    <property type="match status" value="1"/>
</dbReference>
<reference evidence="12 13" key="1">
    <citation type="submission" date="2018-06" db="EMBL/GenBank/DDBJ databases">
        <title>Thermoflavimicrobium daqus sp. nov., a thermophilic microbe isolated from Moutai-flavour Daqu.</title>
        <authorList>
            <person name="Wang X."/>
            <person name="Zhou H."/>
        </authorList>
    </citation>
    <scope>NUCLEOTIDE SEQUENCE [LARGE SCALE GENOMIC DNA]</scope>
    <source>
        <strain evidence="12 13">FBKL4.011</strain>
    </source>
</reference>
<keyword evidence="7" id="KW-0961">Cell wall biogenesis/degradation</keyword>
<evidence type="ECO:0000256" key="2">
    <source>
        <dbReference type="ARBA" id="ARBA00018364"/>
    </source>
</evidence>
<dbReference type="InterPro" id="IPR011105">
    <property type="entry name" value="Cell_wall_hydrolase_SleB"/>
</dbReference>
<keyword evidence="5" id="KW-0378">Hydrolase</keyword>
<dbReference type="InterPro" id="IPR036365">
    <property type="entry name" value="PGBD-like_sf"/>
</dbReference>
<reference evidence="12 13" key="2">
    <citation type="submission" date="2018-06" db="EMBL/GenBank/DDBJ databases">
        <authorList>
            <person name="Zhirakovskaya E."/>
        </authorList>
    </citation>
    <scope>NUCLEOTIDE SEQUENCE [LARGE SCALE GENOMIC DNA]</scope>
    <source>
        <strain evidence="12 13">FBKL4.011</strain>
    </source>
</reference>
<feature type="chain" id="PRO_5016752313" description="Spore cortex-lytic enzyme" evidence="9">
    <location>
        <begin position="23"/>
        <end position="250"/>
    </location>
</feature>
<evidence type="ECO:0000256" key="4">
    <source>
        <dbReference type="ARBA" id="ARBA00022729"/>
    </source>
</evidence>
<evidence type="ECO:0000256" key="7">
    <source>
        <dbReference type="ARBA" id="ARBA00023316"/>
    </source>
</evidence>
<dbReference type="EMBL" id="QJKK01000001">
    <property type="protein sequence ID" value="RAL26789.1"/>
    <property type="molecule type" value="Genomic_DNA"/>
</dbReference>
<feature type="signal peptide" evidence="9">
    <location>
        <begin position="1"/>
        <end position="22"/>
    </location>
</feature>
<evidence type="ECO:0000256" key="9">
    <source>
        <dbReference type="SAM" id="SignalP"/>
    </source>
</evidence>
<comment type="caution">
    <text evidence="12">The sequence shown here is derived from an EMBL/GenBank/DDBJ whole genome shotgun (WGS) entry which is preliminary data.</text>
</comment>
<keyword evidence="6" id="KW-0749">Sporulation</keyword>
<dbReference type="Gene3D" id="6.20.240.60">
    <property type="match status" value="1"/>
</dbReference>
<dbReference type="Gene3D" id="1.10.101.10">
    <property type="entry name" value="PGBD-like superfamily/PGBD"/>
    <property type="match status" value="1"/>
</dbReference>
<organism evidence="12 13">
    <name type="scientific">Thermoflavimicrobium daqui</name>
    <dbReference type="NCBI Taxonomy" id="2137476"/>
    <lineage>
        <taxon>Bacteria</taxon>
        <taxon>Bacillati</taxon>
        <taxon>Bacillota</taxon>
        <taxon>Bacilli</taxon>
        <taxon>Bacillales</taxon>
        <taxon>Thermoactinomycetaceae</taxon>
        <taxon>Thermoflavimicrobium</taxon>
    </lineage>
</organism>
<dbReference type="InterPro" id="IPR036366">
    <property type="entry name" value="PGBDSf"/>
</dbReference>
<comment type="similarity">
    <text evidence="1">Belongs to the SleB family.</text>
</comment>
<evidence type="ECO:0000259" key="10">
    <source>
        <dbReference type="Pfam" id="PF01471"/>
    </source>
</evidence>
<evidence type="ECO:0000256" key="5">
    <source>
        <dbReference type="ARBA" id="ARBA00022801"/>
    </source>
</evidence>
<evidence type="ECO:0000256" key="1">
    <source>
        <dbReference type="ARBA" id="ARBA00007010"/>
    </source>
</evidence>
<feature type="domain" description="Cell wall hydrolase SleB" evidence="11">
    <location>
        <begin position="151"/>
        <end position="249"/>
    </location>
</feature>
<dbReference type="SUPFAM" id="SSF47090">
    <property type="entry name" value="PGBD-like"/>
    <property type="match status" value="1"/>
</dbReference>
<sequence>MPKLKIAIMIMICTLLFTGINAASVSASLAPTSSSEFAKEIIRRGARGGYVWEMQNRLKFLGFYTGPVNGTFDARTERAVRLFQYEFRLKVDGLVGPKTKLKLYLATKNWAQAKKAPTKKGNKPPLIKSSHGLTKNDIDLLARTVHAEARGESYVGQVAVAAVILNRLDSELFPNTISGIVFQPLAFEAVADGQIWLSSNETAKKAVMDALNGWDPSGGALYYFNPDRATSKWIWSRPQLKRIGKHIFCK</sequence>
<evidence type="ECO:0000313" key="13">
    <source>
        <dbReference type="Proteomes" id="UP000251213"/>
    </source>
</evidence>